<dbReference type="Proteomes" id="UP000000214">
    <property type="component" value="Chromosome"/>
</dbReference>
<dbReference type="PATRIC" id="fig|1171373.8.peg.3018"/>
<gene>
    <name evidence="1" type="ordered locus">PACID_30720</name>
</gene>
<evidence type="ECO:0000313" key="2">
    <source>
        <dbReference type="Proteomes" id="UP000000214"/>
    </source>
</evidence>
<reference evidence="1 2" key="1">
    <citation type="journal article" date="2012" name="BMC Genomics">
        <title>The genome sequence of Propionibacterium acidipropionici provides insights into its biotechnological and industrial potential.</title>
        <authorList>
            <person name="Parizzi L.P."/>
            <person name="Grassi M.C."/>
            <person name="Llerena L.A."/>
            <person name="Carazzolle M.F."/>
            <person name="Queiroz V.L."/>
            <person name="Lunardi I."/>
            <person name="Zeidler A.F."/>
            <person name="Teixeira P.J."/>
            <person name="Mieczkowski P."/>
            <person name="Rincones J."/>
            <person name="Pereira G.A."/>
        </authorList>
    </citation>
    <scope>NUCLEOTIDE SEQUENCE [LARGE SCALE GENOMIC DNA]</scope>
    <source>
        <strain evidence="2">ATCC 4875 / DSM 20272 / JCM 6432 / NBRC 12425 / NCIMB 8070</strain>
    </source>
</reference>
<dbReference type="EMBL" id="CP003493">
    <property type="protein sequence ID" value="AFV90835.1"/>
    <property type="molecule type" value="Genomic_DNA"/>
</dbReference>
<proteinExistence type="predicted"/>
<dbReference type="HOGENOM" id="CLU_3237997_0_0_11"/>
<protein>
    <submittedName>
        <fullName evidence="1">Uncharacterized protein</fullName>
    </submittedName>
</protein>
<dbReference type="KEGG" id="pbo:PACID_30720"/>
<name>K7SNR8_ACIA4</name>
<organism evidence="1 2">
    <name type="scientific">Acidipropionibacterium acidipropionici (strain ATCC 4875 / DSM 20272 / JCM 6432 / NBRC 12425 / NCIMB 8070 / 4)</name>
    <name type="common">Propionibacterium acidipropionici</name>
    <dbReference type="NCBI Taxonomy" id="1171373"/>
    <lineage>
        <taxon>Bacteria</taxon>
        <taxon>Bacillati</taxon>
        <taxon>Actinomycetota</taxon>
        <taxon>Actinomycetes</taxon>
        <taxon>Propionibacteriales</taxon>
        <taxon>Propionibacteriaceae</taxon>
        <taxon>Acidipropionibacterium</taxon>
    </lineage>
</organism>
<accession>K7SNR8</accession>
<dbReference type="AlphaFoldDB" id="K7SNR8"/>
<sequence length="43" mass="4541">MGAATHRCSSDVTGRCLGDDVPVVSRICPLPGMVGRTGRIRRS</sequence>
<evidence type="ECO:0000313" key="1">
    <source>
        <dbReference type="EMBL" id="AFV90835.1"/>
    </source>
</evidence>